<dbReference type="AlphaFoldDB" id="A0A835CA63"/>
<gene>
    <name evidence="1" type="ORF">G2W53_011045</name>
</gene>
<accession>A0A835CA63</accession>
<comment type="caution">
    <text evidence="1">The sequence shown here is derived from an EMBL/GenBank/DDBJ whole genome shotgun (WGS) entry which is preliminary data.</text>
</comment>
<organism evidence="1 2">
    <name type="scientific">Senna tora</name>
    <dbReference type="NCBI Taxonomy" id="362788"/>
    <lineage>
        <taxon>Eukaryota</taxon>
        <taxon>Viridiplantae</taxon>
        <taxon>Streptophyta</taxon>
        <taxon>Embryophyta</taxon>
        <taxon>Tracheophyta</taxon>
        <taxon>Spermatophyta</taxon>
        <taxon>Magnoliopsida</taxon>
        <taxon>eudicotyledons</taxon>
        <taxon>Gunneridae</taxon>
        <taxon>Pentapetalae</taxon>
        <taxon>rosids</taxon>
        <taxon>fabids</taxon>
        <taxon>Fabales</taxon>
        <taxon>Fabaceae</taxon>
        <taxon>Caesalpinioideae</taxon>
        <taxon>Cassia clade</taxon>
        <taxon>Senna</taxon>
    </lineage>
</organism>
<dbReference type="EMBL" id="JAAIUW010000004">
    <property type="protein sequence ID" value="KAF7836186.1"/>
    <property type="molecule type" value="Genomic_DNA"/>
</dbReference>
<protein>
    <submittedName>
        <fullName evidence="1">Uncharacterized protein</fullName>
    </submittedName>
</protein>
<sequence>MNSAECFRECNRTQGIHRRFFQNSETSLLRVLVSAHLRWPWFSVTAGSSPPCRLSPLPVVLLSPFYSIRFTSVSFCSLRSSRFGSLTPSPVTACSVEEIYQQCGPVHVWGFVLVEAVNVAVSTVKAPCCEVWSRSLITESPTELHGCLKLSKAAMGNCCSILWSMRN</sequence>
<keyword evidence="2" id="KW-1185">Reference proteome</keyword>
<proteinExistence type="predicted"/>
<evidence type="ECO:0000313" key="1">
    <source>
        <dbReference type="EMBL" id="KAF7836186.1"/>
    </source>
</evidence>
<dbReference type="Proteomes" id="UP000634136">
    <property type="component" value="Unassembled WGS sequence"/>
</dbReference>
<reference evidence="1" key="1">
    <citation type="submission" date="2020-09" db="EMBL/GenBank/DDBJ databases">
        <title>Genome-Enabled Discovery of Anthraquinone Biosynthesis in Senna tora.</title>
        <authorList>
            <person name="Kang S.-H."/>
            <person name="Pandey R.P."/>
            <person name="Lee C.-M."/>
            <person name="Sim J.-S."/>
            <person name="Jeong J.-T."/>
            <person name="Choi B.-S."/>
            <person name="Jung M."/>
            <person name="Ginzburg D."/>
            <person name="Zhao K."/>
            <person name="Won S.Y."/>
            <person name="Oh T.-J."/>
            <person name="Yu Y."/>
            <person name="Kim N.-H."/>
            <person name="Lee O.R."/>
            <person name="Lee T.-H."/>
            <person name="Bashyal P."/>
            <person name="Kim T.-S."/>
            <person name="Lee W.-H."/>
            <person name="Kawkins C."/>
            <person name="Kim C.-K."/>
            <person name="Kim J.S."/>
            <person name="Ahn B.O."/>
            <person name="Rhee S.Y."/>
            <person name="Sohng J.K."/>
        </authorList>
    </citation>
    <scope>NUCLEOTIDE SEQUENCE</scope>
    <source>
        <tissue evidence="1">Leaf</tissue>
    </source>
</reference>
<name>A0A835CA63_9FABA</name>
<evidence type="ECO:0000313" key="2">
    <source>
        <dbReference type="Proteomes" id="UP000634136"/>
    </source>
</evidence>